<dbReference type="RefSeq" id="WP_189332175.1">
    <property type="nucleotide sequence ID" value="NZ_AP023356.1"/>
</dbReference>
<accession>A0ABM7LVS7</accession>
<name>A0ABM7LVS7_9ACTN</name>
<keyword evidence="2" id="KW-1185">Reference proteome</keyword>
<dbReference type="EMBL" id="AP023356">
    <property type="protein sequence ID" value="BCJ43425.1"/>
    <property type="molecule type" value="Genomic_DNA"/>
</dbReference>
<proteinExistence type="predicted"/>
<evidence type="ECO:0000313" key="1">
    <source>
        <dbReference type="EMBL" id="BCJ43425.1"/>
    </source>
</evidence>
<gene>
    <name evidence="1" type="ORF">Aiant_40820</name>
</gene>
<reference evidence="1 2" key="1">
    <citation type="submission" date="2020-08" db="EMBL/GenBank/DDBJ databases">
        <title>Whole genome shotgun sequence of Actinoplanes ianthinogenes NBRC 13996.</title>
        <authorList>
            <person name="Komaki H."/>
            <person name="Tamura T."/>
        </authorList>
    </citation>
    <scope>NUCLEOTIDE SEQUENCE [LARGE SCALE GENOMIC DNA]</scope>
    <source>
        <strain evidence="1 2">NBRC 13996</strain>
    </source>
</reference>
<organism evidence="1 2">
    <name type="scientific">Actinoplanes ianthinogenes</name>
    <dbReference type="NCBI Taxonomy" id="122358"/>
    <lineage>
        <taxon>Bacteria</taxon>
        <taxon>Bacillati</taxon>
        <taxon>Actinomycetota</taxon>
        <taxon>Actinomycetes</taxon>
        <taxon>Micromonosporales</taxon>
        <taxon>Micromonosporaceae</taxon>
        <taxon>Actinoplanes</taxon>
    </lineage>
</organism>
<dbReference type="Proteomes" id="UP000676967">
    <property type="component" value="Chromosome"/>
</dbReference>
<protein>
    <submittedName>
        <fullName evidence="1">Uncharacterized protein</fullName>
    </submittedName>
</protein>
<sequence>MGTWLATVRFPDGVARYAVYSTVVEAMYADLYPTFHVEHYRERVSGDPLPSFPDRDLAPLDELIPVVITRAPDDREWHAVYCPRRSMVVGPHSPHHQWHVQESHDLVFGAHDNVRHLSQVNTRGRCGAPVTDAPLRYHREAPGIGNPEWREEDQPPAVDIFAEWTRPDMCRACLITALQAA</sequence>
<evidence type="ECO:0000313" key="2">
    <source>
        <dbReference type="Proteomes" id="UP000676967"/>
    </source>
</evidence>